<keyword evidence="2" id="KW-1185">Reference proteome</keyword>
<comment type="caution">
    <text evidence="1">The sequence shown here is derived from an EMBL/GenBank/DDBJ whole genome shotgun (WGS) entry which is preliminary data.</text>
</comment>
<dbReference type="AlphaFoldDB" id="A0A2N3LJ32"/>
<evidence type="ECO:0000313" key="2">
    <source>
        <dbReference type="Proteomes" id="UP000233440"/>
    </source>
</evidence>
<gene>
    <name evidence="1" type="ORF">CWO92_12810</name>
</gene>
<proteinExistence type="predicted"/>
<name>A0A2N3LJ32_9BACI</name>
<sequence>MGVKQLINLEHDPSERVNLANNQEYYPRLVLWRERLIKELIRRIYRWKKTDSRDETDKLFAAFAGNGFYISLRRWLSG</sequence>
<dbReference type="EMBL" id="PIQO01000009">
    <property type="protein sequence ID" value="PKR84587.1"/>
    <property type="molecule type" value="Genomic_DNA"/>
</dbReference>
<accession>A0A2N3LJ32</accession>
<organism evidence="1 2">
    <name type="scientific">Heyndrickxia camelliae</name>
    <dbReference type="NCBI Taxonomy" id="1707093"/>
    <lineage>
        <taxon>Bacteria</taxon>
        <taxon>Bacillati</taxon>
        <taxon>Bacillota</taxon>
        <taxon>Bacilli</taxon>
        <taxon>Bacillales</taxon>
        <taxon>Bacillaceae</taxon>
        <taxon>Heyndrickxia</taxon>
    </lineage>
</organism>
<protein>
    <submittedName>
        <fullName evidence="1">Uncharacterized protein</fullName>
    </submittedName>
</protein>
<dbReference type="RefSeq" id="WP_101354611.1">
    <property type="nucleotide sequence ID" value="NZ_PIQO01000009.1"/>
</dbReference>
<evidence type="ECO:0000313" key="1">
    <source>
        <dbReference type="EMBL" id="PKR84587.1"/>
    </source>
</evidence>
<dbReference type="Proteomes" id="UP000233440">
    <property type="component" value="Unassembled WGS sequence"/>
</dbReference>
<reference evidence="1 2" key="1">
    <citation type="submission" date="2017-11" db="EMBL/GenBank/DDBJ databases">
        <title>Bacillus camelliae sp. nov., isolated from pu'er tea.</title>
        <authorList>
            <person name="Niu L."/>
        </authorList>
    </citation>
    <scope>NUCLEOTIDE SEQUENCE [LARGE SCALE GENOMIC DNA]</scope>
    <source>
        <strain evidence="1 2">7578-1</strain>
    </source>
</reference>